<evidence type="ECO:0000313" key="10">
    <source>
        <dbReference type="EMBL" id="RNA20776.1"/>
    </source>
</evidence>
<dbReference type="Gene3D" id="2.10.25.10">
    <property type="entry name" value="Laminin"/>
    <property type="match status" value="2"/>
</dbReference>
<comment type="subcellular location">
    <subcellularLocation>
        <location evidence="1">Secreted</location>
    </subcellularLocation>
</comment>
<keyword evidence="11" id="KW-1185">Reference proteome</keyword>
<feature type="non-terminal residue" evidence="10">
    <location>
        <position position="1"/>
    </location>
</feature>
<dbReference type="AlphaFoldDB" id="A0A3M7RB51"/>
<evidence type="ECO:0000259" key="8">
    <source>
        <dbReference type="PROSITE" id="PS50026"/>
    </source>
</evidence>
<feature type="domain" description="Peptidase S1" evidence="9">
    <location>
        <begin position="290"/>
        <end position="559"/>
    </location>
</feature>
<organism evidence="10 11">
    <name type="scientific">Brachionus plicatilis</name>
    <name type="common">Marine rotifer</name>
    <name type="synonym">Brachionus muelleri</name>
    <dbReference type="NCBI Taxonomy" id="10195"/>
    <lineage>
        <taxon>Eukaryota</taxon>
        <taxon>Metazoa</taxon>
        <taxon>Spiralia</taxon>
        <taxon>Gnathifera</taxon>
        <taxon>Rotifera</taxon>
        <taxon>Eurotatoria</taxon>
        <taxon>Monogononta</taxon>
        <taxon>Pseudotrocha</taxon>
        <taxon>Ploima</taxon>
        <taxon>Brachionidae</taxon>
        <taxon>Brachionus</taxon>
    </lineage>
</organism>
<feature type="disulfide bond" evidence="5">
    <location>
        <begin position="182"/>
        <end position="191"/>
    </location>
</feature>
<dbReference type="InterPro" id="IPR043504">
    <property type="entry name" value="Peptidase_S1_PA_chymotrypsin"/>
</dbReference>
<accession>A0A3M7RB51</accession>
<dbReference type="PROSITE" id="PS01186">
    <property type="entry name" value="EGF_2"/>
    <property type="match status" value="1"/>
</dbReference>
<dbReference type="PROSITE" id="PS00022">
    <property type="entry name" value="EGF_1"/>
    <property type="match status" value="2"/>
</dbReference>
<dbReference type="Gene3D" id="2.40.10.10">
    <property type="entry name" value="Trypsin-like serine proteases"/>
    <property type="match status" value="1"/>
</dbReference>
<dbReference type="PROSITE" id="PS50240">
    <property type="entry name" value="TRYPSIN_DOM"/>
    <property type="match status" value="1"/>
</dbReference>
<keyword evidence="2" id="KW-0964">Secreted</keyword>
<dbReference type="InterPro" id="IPR001254">
    <property type="entry name" value="Trypsin_dom"/>
</dbReference>
<keyword evidence="6" id="KW-0378">Hydrolase</keyword>
<dbReference type="PRINTS" id="PR00722">
    <property type="entry name" value="CHYMOTRYPSIN"/>
</dbReference>
<feature type="domain" description="EGF-like" evidence="8">
    <location>
        <begin position="115"/>
        <end position="154"/>
    </location>
</feature>
<evidence type="ECO:0000256" key="7">
    <source>
        <dbReference type="SAM" id="MobiDB-lite"/>
    </source>
</evidence>
<dbReference type="EMBL" id="REGN01003783">
    <property type="protein sequence ID" value="RNA20776.1"/>
    <property type="molecule type" value="Genomic_DNA"/>
</dbReference>
<dbReference type="CDD" id="cd00054">
    <property type="entry name" value="EGF_CA"/>
    <property type="match status" value="2"/>
</dbReference>
<dbReference type="Proteomes" id="UP000276133">
    <property type="component" value="Unassembled WGS sequence"/>
</dbReference>
<dbReference type="STRING" id="10195.A0A3M7RB51"/>
<evidence type="ECO:0000313" key="11">
    <source>
        <dbReference type="Proteomes" id="UP000276133"/>
    </source>
</evidence>
<comment type="caution">
    <text evidence="10">The sequence shown here is derived from an EMBL/GenBank/DDBJ whole genome shotgun (WGS) entry which is preliminary data.</text>
</comment>
<keyword evidence="6" id="KW-0720">Serine protease</keyword>
<dbReference type="PANTHER" id="PTHR24252">
    <property type="entry name" value="ACROSIN-RELATED"/>
    <property type="match status" value="1"/>
</dbReference>
<evidence type="ECO:0000256" key="2">
    <source>
        <dbReference type="ARBA" id="ARBA00022525"/>
    </source>
</evidence>
<dbReference type="Pfam" id="PF00008">
    <property type="entry name" value="EGF"/>
    <property type="match status" value="2"/>
</dbReference>
<dbReference type="Pfam" id="PF00089">
    <property type="entry name" value="Trypsin"/>
    <property type="match status" value="1"/>
</dbReference>
<comment type="caution">
    <text evidence="5">Lacks conserved residue(s) required for the propagation of feature annotation.</text>
</comment>
<dbReference type="PANTHER" id="PTHR24252:SF7">
    <property type="entry name" value="HYALIN"/>
    <property type="match status" value="1"/>
</dbReference>
<reference evidence="10 11" key="1">
    <citation type="journal article" date="2018" name="Sci. Rep.">
        <title>Genomic signatures of local adaptation to the degree of environmental predictability in rotifers.</title>
        <authorList>
            <person name="Franch-Gras L."/>
            <person name="Hahn C."/>
            <person name="Garcia-Roger E.M."/>
            <person name="Carmona M.J."/>
            <person name="Serra M."/>
            <person name="Gomez A."/>
        </authorList>
    </citation>
    <scope>NUCLEOTIDE SEQUENCE [LARGE SCALE GENOMIC DNA]</scope>
    <source>
        <strain evidence="10">HYR1</strain>
    </source>
</reference>
<evidence type="ECO:0000256" key="4">
    <source>
        <dbReference type="ARBA" id="ARBA00024195"/>
    </source>
</evidence>
<dbReference type="SUPFAM" id="SSF57196">
    <property type="entry name" value="EGF/Laminin"/>
    <property type="match status" value="2"/>
</dbReference>
<evidence type="ECO:0000256" key="5">
    <source>
        <dbReference type="PROSITE-ProRule" id="PRU00076"/>
    </source>
</evidence>
<dbReference type="InterPro" id="IPR001314">
    <property type="entry name" value="Peptidase_S1A"/>
</dbReference>
<dbReference type="SUPFAM" id="SSF50494">
    <property type="entry name" value="Trypsin-like serine proteases"/>
    <property type="match status" value="1"/>
</dbReference>
<evidence type="ECO:0000256" key="6">
    <source>
        <dbReference type="RuleBase" id="RU363034"/>
    </source>
</evidence>
<evidence type="ECO:0000256" key="3">
    <source>
        <dbReference type="ARBA" id="ARBA00023157"/>
    </source>
</evidence>
<dbReference type="FunFam" id="2.10.25.10:FF:000699">
    <property type="entry name" value="Uncharacterized protein, isoform C"/>
    <property type="match status" value="1"/>
</dbReference>
<gene>
    <name evidence="10" type="ORF">BpHYR1_031743</name>
</gene>
<dbReference type="InterPro" id="IPR009003">
    <property type="entry name" value="Peptidase_S1_PA"/>
</dbReference>
<name>A0A3M7RB51_BRAPC</name>
<dbReference type="InterPro" id="IPR018114">
    <property type="entry name" value="TRYPSIN_HIS"/>
</dbReference>
<evidence type="ECO:0000259" key="9">
    <source>
        <dbReference type="PROSITE" id="PS50240"/>
    </source>
</evidence>
<keyword evidence="3 5" id="KW-1015">Disulfide bond</keyword>
<dbReference type="GO" id="GO:0006508">
    <property type="term" value="P:proteolysis"/>
    <property type="evidence" value="ECO:0007669"/>
    <property type="project" value="UniProtKB-KW"/>
</dbReference>
<dbReference type="SMART" id="SM00020">
    <property type="entry name" value="Tryp_SPc"/>
    <property type="match status" value="1"/>
</dbReference>
<keyword evidence="5" id="KW-0245">EGF-like domain</keyword>
<protein>
    <submittedName>
        <fullName evidence="10">Serine protease 27-like</fullName>
    </submittedName>
</protein>
<keyword evidence="6 10" id="KW-0645">Protease</keyword>
<dbReference type="PROSITE" id="PS50026">
    <property type="entry name" value="EGF_3"/>
    <property type="match status" value="2"/>
</dbReference>
<comment type="similarity">
    <text evidence="4">Belongs to the peptidase S1 family. CLIP subfamily.</text>
</comment>
<dbReference type="FunFam" id="2.40.10.10:FF:000002">
    <property type="entry name" value="Transmembrane protease serine"/>
    <property type="match status" value="1"/>
</dbReference>
<proteinExistence type="inferred from homology"/>
<sequence>ICQNGACVSSVLVESNECPFADEPVQNVFSSIRLPTAHVSCSEYFGYLNRAGISISSFCTSSYSYSCCRSCLPYKVSQCLDTNFYCPYYRRFCNFFTYSGDKIADICPLTCSNCPPVSCQTGQAICLNGGTCVVKSNSELSCQCPQGYTGPVCENKNPCTPNPCQNGASCQPAGETAYICQCPSFFIGDDCSILNITISTTSFPSSDPSTRPVSTPSTTRQSQSSTPTQTRFSSTSSSTQQASSSSIPSTSQSVQPIPGVTNIGRTCMFGQNFSFCDVCGRQFADANVKIVGGVDANRNSWPSIGLLVFDYTTTYNFQGTMYRISRQSYCGSTLIDRNTVLTAAHCYISSIFVQQIGVTINLEDDPNFPANAFKVYLGLHSIQGVFDGTADLTGVTVVPVTKFTMHENYNDDTFDNDIAVLKLEREVALNSGVQPACLPPNTDYQPNTNTRAWIAGWGTLSSGGQTPNILQNTFITYYHSGLECNNLGSLNFDKQICAGEIQGGRDTCQGDSGGPLYLFEDNTFVQAGITSFGVDCALAGYPGVYTRVAAYLDWILNNM</sequence>
<feature type="domain" description="EGF-like" evidence="8">
    <location>
        <begin position="155"/>
        <end position="192"/>
    </location>
</feature>
<dbReference type="GO" id="GO:0004252">
    <property type="term" value="F:serine-type endopeptidase activity"/>
    <property type="evidence" value="ECO:0007669"/>
    <property type="project" value="InterPro"/>
</dbReference>
<feature type="disulfide bond" evidence="5">
    <location>
        <begin position="144"/>
        <end position="153"/>
    </location>
</feature>
<feature type="region of interest" description="Disordered" evidence="7">
    <location>
        <begin position="202"/>
        <end position="256"/>
    </location>
</feature>
<dbReference type="SMART" id="SM00181">
    <property type="entry name" value="EGF"/>
    <property type="match status" value="2"/>
</dbReference>
<dbReference type="PROSITE" id="PS00135">
    <property type="entry name" value="TRYPSIN_SER"/>
    <property type="match status" value="1"/>
</dbReference>
<dbReference type="InterPro" id="IPR000742">
    <property type="entry name" value="EGF"/>
</dbReference>
<dbReference type="PROSITE" id="PS00134">
    <property type="entry name" value="TRYPSIN_HIS"/>
    <property type="match status" value="1"/>
</dbReference>
<dbReference type="OrthoDB" id="10059102at2759"/>
<dbReference type="CDD" id="cd00190">
    <property type="entry name" value="Tryp_SPc"/>
    <property type="match status" value="1"/>
</dbReference>
<dbReference type="GO" id="GO:0005576">
    <property type="term" value="C:extracellular region"/>
    <property type="evidence" value="ECO:0007669"/>
    <property type="project" value="UniProtKB-SubCell"/>
</dbReference>
<evidence type="ECO:0000256" key="1">
    <source>
        <dbReference type="ARBA" id="ARBA00004613"/>
    </source>
</evidence>
<dbReference type="InterPro" id="IPR033116">
    <property type="entry name" value="TRYPSIN_SER"/>
</dbReference>